<reference evidence="1 2" key="1">
    <citation type="submission" date="2017-02" db="EMBL/GenBank/DDBJ databases">
        <authorList>
            <person name="Peterson S.W."/>
        </authorList>
    </citation>
    <scope>NUCLEOTIDE SEQUENCE [LARGE SCALE GENOMIC DNA]</scope>
    <source>
        <strain evidence="1 2">S285</strain>
    </source>
</reference>
<keyword evidence="2" id="KW-1185">Reference proteome</keyword>
<dbReference type="OrthoDB" id="8435941at2"/>
<dbReference type="AlphaFoldDB" id="A0A1W6MU55"/>
<dbReference type="RefSeq" id="WP_085771193.1">
    <property type="nucleotide sequence ID" value="NZ_AP027149.1"/>
</dbReference>
<protein>
    <recommendedName>
        <fullName evidence="3">Sugar O-methyltransferase</fullName>
    </recommendedName>
</protein>
<organism evidence="1 2">
    <name type="scientific">Methylocystis bryophila</name>
    <dbReference type="NCBI Taxonomy" id="655015"/>
    <lineage>
        <taxon>Bacteria</taxon>
        <taxon>Pseudomonadati</taxon>
        <taxon>Pseudomonadota</taxon>
        <taxon>Alphaproteobacteria</taxon>
        <taxon>Hyphomicrobiales</taxon>
        <taxon>Methylocystaceae</taxon>
        <taxon>Methylocystis</taxon>
    </lineage>
</organism>
<dbReference type="KEGG" id="mbry:B1812_08465"/>
<accession>A0A1W6MU55</accession>
<dbReference type="InterPro" id="IPR030807">
    <property type="entry name" value="Methyltran_NanM"/>
</dbReference>
<dbReference type="EMBL" id="CP019948">
    <property type="protein sequence ID" value="ARN81105.1"/>
    <property type="molecule type" value="Genomic_DNA"/>
</dbReference>
<dbReference type="NCBIfam" id="TIGR04371">
    <property type="entry name" value="methyltran_NanM"/>
    <property type="match status" value="1"/>
</dbReference>
<name>A0A1W6MU55_9HYPH</name>
<dbReference type="Proteomes" id="UP000193978">
    <property type="component" value="Chromosome"/>
</dbReference>
<gene>
    <name evidence="1" type="ORF">B1812_08465</name>
</gene>
<evidence type="ECO:0000313" key="2">
    <source>
        <dbReference type="Proteomes" id="UP000193978"/>
    </source>
</evidence>
<dbReference type="STRING" id="655015.B1812_08465"/>
<evidence type="ECO:0000313" key="1">
    <source>
        <dbReference type="EMBL" id="ARN81105.1"/>
    </source>
</evidence>
<proteinExistence type="predicted"/>
<sequence length="483" mass="53161">MPFFRRKPPEFRGYVDSCGGGEVRGWVWDRLRPHCGLRVEIYSAGALIGSSKADLFRADLAANGIGDGRHGFNFPLPPGDFPEETIAVKVAQSEFWLIDSGSRQLPDLMNSAARGLPLLRPALSMRSVDALDVEIAGALQRAWREAMGNRAASALLDRKTMWGEIVANRHRSLLACLEGSDPRPLAEHLVAVQRSPESVGLAQGDRAYRDFLAASPEGRRAAVVPFHDMLASLVQYMRIARAECAEQDLVGETLVTDQSVLVDKIEAALGQAIVFPDVFDGLYGLAIRDKVLHGRDIQALYAALRAIEASGQSKPAICEIGGGFGKVAQYAWLRGVRRYTIIDLPTVCAMQYFYLRRTLPEASISLGASEKDEGDGISLVFAPSASQRLELSADIALNCDSFPEMGDAVCRDYFRRIPLWAPLLLSINQEGNREIRGPNDRQSLVGALLPEFGFTRRYRFRSWIRQGYVEELWSAPSSPGAAH</sequence>
<evidence type="ECO:0008006" key="3">
    <source>
        <dbReference type="Google" id="ProtNLM"/>
    </source>
</evidence>